<evidence type="ECO:0000313" key="10">
    <source>
        <dbReference type="EMBL" id="RMX97416.1"/>
    </source>
</evidence>
<evidence type="ECO:0000256" key="3">
    <source>
        <dbReference type="ARBA" id="ARBA00022801"/>
    </source>
</evidence>
<sequence length="255" mass="27692">MEADGGRSHLNPAGATYGTGYCDAQCPNLPWINGVANTNGSGSCCNEMDLWEANARATSYTPHPCNISSLYECAGDECGPNGVCDKSGCSFNPYALGDRDYYGYHNVVDTTKPFTVTTQFLTDDGTASGTLSEIRRLYVQHGRVIKNTVVTSNNRKVDSITDEYCNASYETFEELGGLAQMGEAIGRGMVLAFSIWNDAGQFMNWLDSGNSGPCNATEGNPEIIRATNPDTSVKFSEIRWGDIGTTYKKSHHWHG</sequence>
<dbReference type="Pfam" id="PF00840">
    <property type="entry name" value="Glyco_hydro_7"/>
    <property type="match status" value="1"/>
</dbReference>
<proteinExistence type="inferred from homology"/>
<dbReference type="EC" id="3.2.1.-" evidence="9"/>
<evidence type="ECO:0000313" key="11">
    <source>
        <dbReference type="Proteomes" id="UP000271337"/>
    </source>
</evidence>
<reference evidence="10 11" key="1">
    <citation type="journal article" date="2018" name="BMC Genomics">
        <title>Genomic evidence for intraspecific hybridization in a clonal and extremely halotolerant yeast.</title>
        <authorList>
            <person name="Gostincar C."/>
            <person name="Stajich J.E."/>
            <person name="Zupancic J."/>
            <person name="Zalar P."/>
            <person name="Gunde-Cimerman N."/>
        </authorList>
    </citation>
    <scope>NUCLEOTIDE SEQUENCE [LARGE SCALE GENOMIC DNA]</scope>
    <source>
        <strain evidence="10 11">EXF-6669</strain>
    </source>
</reference>
<evidence type="ECO:0000256" key="9">
    <source>
        <dbReference type="RuleBase" id="RU361164"/>
    </source>
</evidence>
<keyword evidence="6" id="KW-0119">Carbohydrate metabolism</keyword>
<comment type="similarity">
    <text evidence="2 9">Belongs to the glycosyl hydrolase 7 (cellulase C) family.</text>
</comment>
<comment type="caution">
    <text evidence="10">The sequence shown here is derived from an EMBL/GenBank/DDBJ whole genome shotgun (WGS) entry which is preliminary data.</text>
</comment>
<evidence type="ECO:0000256" key="2">
    <source>
        <dbReference type="ARBA" id="ARBA00006044"/>
    </source>
</evidence>
<accession>A0A3M6Y3N0</accession>
<dbReference type="Gene3D" id="2.70.100.10">
    <property type="entry name" value="Glycoside hydrolase, family 7, domain"/>
    <property type="match status" value="1"/>
</dbReference>
<gene>
    <name evidence="10" type="ORF">D0867_12788</name>
</gene>
<evidence type="ECO:0000256" key="8">
    <source>
        <dbReference type="ARBA" id="ARBA00023326"/>
    </source>
</evidence>
<dbReference type="InterPro" id="IPR037019">
    <property type="entry name" value="Glyco_hydro_7_sf"/>
</dbReference>
<dbReference type="AlphaFoldDB" id="A0A3M6Y3N0"/>
<dbReference type="GO" id="GO:0008810">
    <property type="term" value="F:cellulase activity"/>
    <property type="evidence" value="ECO:0007669"/>
    <property type="project" value="UniProtKB-EC"/>
</dbReference>
<dbReference type="PANTHER" id="PTHR33753">
    <property type="entry name" value="1,4-BETA-D-GLUCAN CELLOBIOHYDROLASE B"/>
    <property type="match status" value="1"/>
</dbReference>
<dbReference type="PRINTS" id="PR00734">
    <property type="entry name" value="GLHYDRLASE7"/>
</dbReference>
<evidence type="ECO:0000256" key="1">
    <source>
        <dbReference type="ARBA" id="ARBA00000966"/>
    </source>
</evidence>
<dbReference type="InterPro" id="IPR013320">
    <property type="entry name" value="ConA-like_dom_sf"/>
</dbReference>
<dbReference type="Proteomes" id="UP000271337">
    <property type="component" value="Unassembled WGS sequence"/>
</dbReference>
<evidence type="ECO:0000256" key="7">
    <source>
        <dbReference type="ARBA" id="ARBA00023295"/>
    </source>
</evidence>
<evidence type="ECO:0000256" key="5">
    <source>
        <dbReference type="ARBA" id="ARBA00023180"/>
    </source>
</evidence>
<dbReference type="InterPro" id="IPR001722">
    <property type="entry name" value="Glyco_hydro_7"/>
</dbReference>
<keyword evidence="7 9" id="KW-0326">Glycosidase</keyword>
<keyword evidence="4 9" id="KW-0136">Cellulose degradation</keyword>
<organism evidence="10 11">
    <name type="scientific">Hortaea werneckii</name>
    <name type="common">Black yeast</name>
    <name type="synonym">Cladosporium werneckii</name>
    <dbReference type="NCBI Taxonomy" id="91943"/>
    <lineage>
        <taxon>Eukaryota</taxon>
        <taxon>Fungi</taxon>
        <taxon>Dikarya</taxon>
        <taxon>Ascomycota</taxon>
        <taxon>Pezizomycotina</taxon>
        <taxon>Dothideomycetes</taxon>
        <taxon>Dothideomycetidae</taxon>
        <taxon>Mycosphaerellales</taxon>
        <taxon>Teratosphaeriaceae</taxon>
        <taxon>Hortaea</taxon>
    </lineage>
</organism>
<evidence type="ECO:0000256" key="4">
    <source>
        <dbReference type="ARBA" id="ARBA00023001"/>
    </source>
</evidence>
<protein>
    <recommendedName>
        <fullName evidence="9">Glucanase</fullName>
        <ecNumber evidence="9">3.2.1.-</ecNumber>
    </recommendedName>
</protein>
<keyword evidence="3 9" id="KW-0378">Hydrolase</keyword>
<keyword evidence="5" id="KW-0325">Glycoprotein</keyword>
<comment type="catalytic activity">
    <reaction evidence="1">
        <text>Endohydrolysis of (1-&gt;4)-beta-D-glucosidic linkages in cellulose, lichenin and cereal beta-D-glucans.</text>
        <dbReference type="EC" id="3.2.1.4"/>
    </reaction>
</comment>
<name>A0A3M6Y3N0_HORWE</name>
<dbReference type="PANTHER" id="PTHR33753:SF1">
    <property type="entry name" value="ENDO-BETA-1,4-GLUCANASE CELB"/>
    <property type="match status" value="1"/>
</dbReference>
<keyword evidence="8 9" id="KW-0624">Polysaccharide degradation</keyword>
<dbReference type="GO" id="GO:0030245">
    <property type="term" value="P:cellulose catabolic process"/>
    <property type="evidence" value="ECO:0007669"/>
    <property type="project" value="UniProtKB-KW"/>
</dbReference>
<dbReference type="OrthoDB" id="412382at2759"/>
<dbReference type="EMBL" id="QWIL01002037">
    <property type="protein sequence ID" value="RMX97416.1"/>
    <property type="molecule type" value="Genomic_DNA"/>
</dbReference>
<dbReference type="SUPFAM" id="SSF49899">
    <property type="entry name" value="Concanavalin A-like lectins/glucanases"/>
    <property type="match status" value="1"/>
</dbReference>
<evidence type="ECO:0000256" key="6">
    <source>
        <dbReference type="ARBA" id="ARBA00023277"/>
    </source>
</evidence>